<dbReference type="InterPro" id="IPR000326">
    <property type="entry name" value="PAP2/HPO"/>
</dbReference>
<dbReference type="Proteomes" id="UP000095085">
    <property type="component" value="Unassembled WGS sequence"/>
</dbReference>
<evidence type="ECO:0000256" key="2">
    <source>
        <dbReference type="ARBA" id="ARBA00008816"/>
    </source>
</evidence>
<feature type="transmembrane region" description="Helical" evidence="6">
    <location>
        <begin position="43"/>
        <end position="62"/>
    </location>
</feature>
<dbReference type="OrthoDB" id="10030083at2759"/>
<dbReference type="InterPro" id="IPR043216">
    <property type="entry name" value="PAP-like"/>
</dbReference>
<feature type="domain" description="Phosphatidic acid phosphatase type 2/haloperoxidase" evidence="7">
    <location>
        <begin position="127"/>
        <end position="267"/>
    </location>
</feature>
<feature type="transmembrane region" description="Helical" evidence="6">
    <location>
        <begin position="194"/>
        <end position="214"/>
    </location>
</feature>
<dbReference type="GO" id="GO:0042802">
    <property type="term" value="F:identical protein binding"/>
    <property type="evidence" value="ECO:0007669"/>
    <property type="project" value="EnsemblFungi"/>
</dbReference>
<organism evidence="8 9">
    <name type="scientific">Hyphopichia burtonii NRRL Y-1933</name>
    <dbReference type="NCBI Taxonomy" id="984485"/>
    <lineage>
        <taxon>Eukaryota</taxon>
        <taxon>Fungi</taxon>
        <taxon>Dikarya</taxon>
        <taxon>Ascomycota</taxon>
        <taxon>Saccharomycotina</taxon>
        <taxon>Pichiomycetes</taxon>
        <taxon>Debaryomycetaceae</taxon>
        <taxon>Hyphopichia</taxon>
    </lineage>
</organism>
<evidence type="ECO:0000256" key="6">
    <source>
        <dbReference type="SAM" id="Phobius"/>
    </source>
</evidence>
<keyword evidence="8" id="KW-0560">Oxidoreductase</keyword>
<dbReference type="AlphaFoldDB" id="A0A1E4RQW0"/>
<name>A0A1E4RQW0_9ASCO</name>
<evidence type="ECO:0000256" key="3">
    <source>
        <dbReference type="ARBA" id="ARBA00022692"/>
    </source>
</evidence>
<keyword evidence="3 6" id="KW-0812">Transmembrane</keyword>
<dbReference type="GO" id="GO:0004601">
    <property type="term" value="F:peroxidase activity"/>
    <property type="evidence" value="ECO:0007669"/>
    <property type="project" value="UniProtKB-KW"/>
</dbReference>
<keyword evidence="4 6" id="KW-1133">Transmembrane helix</keyword>
<evidence type="ECO:0000259" key="7">
    <source>
        <dbReference type="SMART" id="SM00014"/>
    </source>
</evidence>
<dbReference type="CDD" id="cd03390">
    <property type="entry name" value="PAP2_containing_1_like"/>
    <property type="match status" value="1"/>
</dbReference>
<evidence type="ECO:0000256" key="5">
    <source>
        <dbReference type="ARBA" id="ARBA00023136"/>
    </source>
</evidence>
<dbReference type="GO" id="GO:0006644">
    <property type="term" value="P:phospholipid metabolic process"/>
    <property type="evidence" value="ECO:0007669"/>
    <property type="project" value="EnsemblFungi"/>
</dbReference>
<gene>
    <name evidence="8" type="ORF">HYPBUDRAFT_100917</name>
</gene>
<dbReference type="PANTHER" id="PTHR10165">
    <property type="entry name" value="LIPID PHOSPHATE PHOSPHATASE"/>
    <property type="match status" value="1"/>
</dbReference>
<dbReference type="SMART" id="SM00014">
    <property type="entry name" value="acidPPc"/>
    <property type="match status" value="1"/>
</dbReference>
<feature type="transmembrane region" description="Helical" evidence="6">
    <location>
        <begin position="91"/>
        <end position="111"/>
    </location>
</feature>
<keyword evidence="5 6" id="KW-0472">Membrane</keyword>
<dbReference type="PANTHER" id="PTHR10165:SF35">
    <property type="entry name" value="RE23632P"/>
    <property type="match status" value="1"/>
</dbReference>
<comment type="similarity">
    <text evidence="2">Belongs to the PA-phosphatase related phosphoesterase family.</text>
</comment>
<dbReference type="EMBL" id="KV454538">
    <property type="protein sequence ID" value="ODV69618.1"/>
    <property type="molecule type" value="Genomic_DNA"/>
</dbReference>
<dbReference type="STRING" id="984485.A0A1E4RQW0"/>
<feature type="transmembrane region" description="Helical" evidence="6">
    <location>
        <begin position="220"/>
        <end position="237"/>
    </location>
</feature>
<sequence length="305" mass="34844">MAEAITTSLFNVINYFHTNDRVNRVDFGLSKYQYLNQLLEWRISELLLLVILFVLYFLVYWIEPFQRQFVISDVTINHPFAEHERVNNAALFFYAVWSPLTIIGIVSIIITKPKNKVYVTYVSIIGLLVSVFLTSVVTDLLKNFIGRHRPDFIARCIPDSNADVNILVNAIDVCTTTDYDRLKDGFRTTPSGHLSLSFAGLLYLSLWLAGQLVVTNSHLGSWRSIVAASPTLVAMLIALSRTEDYRHHFIDIIIGSSIGICIAYTSYRKHFPSITHPQSYEPYTIIEQDQQSQDNHDGYNRLESV</sequence>
<dbReference type="RefSeq" id="XP_020078685.1">
    <property type="nucleotide sequence ID" value="XM_020218083.1"/>
</dbReference>
<evidence type="ECO:0000313" key="9">
    <source>
        <dbReference type="Proteomes" id="UP000095085"/>
    </source>
</evidence>
<evidence type="ECO:0000256" key="4">
    <source>
        <dbReference type="ARBA" id="ARBA00022989"/>
    </source>
</evidence>
<reference evidence="9" key="1">
    <citation type="submission" date="2016-05" db="EMBL/GenBank/DDBJ databases">
        <title>Comparative genomics of biotechnologically important yeasts.</title>
        <authorList>
            <consortium name="DOE Joint Genome Institute"/>
            <person name="Riley R."/>
            <person name="Haridas S."/>
            <person name="Wolfe K.H."/>
            <person name="Lopes M.R."/>
            <person name="Hittinger C.T."/>
            <person name="Goker M."/>
            <person name="Salamov A."/>
            <person name="Wisecaver J."/>
            <person name="Long T.M."/>
            <person name="Aerts A.L."/>
            <person name="Barry K."/>
            <person name="Choi C."/>
            <person name="Clum A."/>
            <person name="Coughlan A.Y."/>
            <person name="Deshpande S."/>
            <person name="Douglass A.P."/>
            <person name="Hanson S.J."/>
            <person name="Klenk H.-P."/>
            <person name="Labutti K."/>
            <person name="Lapidus A."/>
            <person name="Lindquist E."/>
            <person name="Lipzen A."/>
            <person name="Meier-Kolthoff J.P."/>
            <person name="Ohm R.A."/>
            <person name="Otillar R.P."/>
            <person name="Pangilinan J."/>
            <person name="Peng Y."/>
            <person name="Rokas A."/>
            <person name="Rosa C.A."/>
            <person name="Scheuner C."/>
            <person name="Sibirny A.A."/>
            <person name="Slot J.C."/>
            <person name="Stielow J.B."/>
            <person name="Sun H."/>
            <person name="Kurtzman C.P."/>
            <person name="Blackwell M."/>
            <person name="Grigoriev I.V."/>
            <person name="Jeffries T.W."/>
        </authorList>
    </citation>
    <scope>NUCLEOTIDE SEQUENCE [LARGE SCALE GENOMIC DNA]</scope>
    <source>
        <strain evidence="9">NRRL Y-1933</strain>
    </source>
</reference>
<dbReference type="GO" id="GO:0000810">
    <property type="term" value="F:diacylglycerol diphosphate phosphatase activity"/>
    <property type="evidence" value="ECO:0007669"/>
    <property type="project" value="EnsemblFungi"/>
</dbReference>
<accession>A0A1E4RQW0</accession>
<dbReference type="GO" id="GO:0045121">
    <property type="term" value="C:membrane raft"/>
    <property type="evidence" value="ECO:0007669"/>
    <property type="project" value="EnsemblFungi"/>
</dbReference>
<evidence type="ECO:0000313" key="8">
    <source>
        <dbReference type="EMBL" id="ODV69618.1"/>
    </source>
</evidence>
<dbReference type="GeneID" id="30992633"/>
<comment type="subcellular location">
    <subcellularLocation>
        <location evidence="1">Membrane</location>
        <topology evidence="1">Multi-pass membrane protein</topology>
    </subcellularLocation>
</comment>
<dbReference type="InterPro" id="IPR036938">
    <property type="entry name" value="PAP2/HPO_sf"/>
</dbReference>
<dbReference type="Pfam" id="PF01569">
    <property type="entry name" value="PAP2"/>
    <property type="match status" value="1"/>
</dbReference>
<feature type="transmembrane region" description="Helical" evidence="6">
    <location>
        <begin position="249"/>
        <end position="267"/>
    </location>
</feature>
<dbReference type="Gene3D" id="1.20.144.10">
    <property type="entry name" value="Phosphatidic acid phosphatase type 2/haloperoxidase"/>
    <property type="match status" value="1"/>
</dbReference>
<dbReference type="GO" id="GO:0046839">
    <property type="term" value="P:phospholipid dephosphorylation"/>
    <property type="evidence" value="ECO:0007669"/>
    <property type="project" value="TreeGrafter"/>
</dbReference>
<proteinExistence type="inferred from homology"/>
<feature type="transmembrane region" description="Helical" evidence="6">
    <location>
        <begin position="117"/>
        <end position="141"/>
    </location>
</feature>
<dbReference type="GO" id="GO:0000329">
    <property type="term" value="C:fungal-type vacuole membrane"/>
    <property type="evidence" value="ECO:0007669"/>
    <property type="project" value="EnsemblFungi"/>
</dbReference>
<keyword evidence="8" id="KW-0575">Peroxidase</keyword>
<dbReference type="GO" id="GO:0008195">
    <property type="term" value="F:phosphatidate phosphatase activity"/>
    <property type="evidence" value="ECO:0007669"/>
    <property type="project" value="EnsemblFungi"/>
</dbReference>
<dbReference type="SUPFAM" id="SSF48317">
    <property type="entry name" value="Acid phosphatase/Vanadium-dependent haloperoxidase"/>
    <property type="match status" value="1"/>
</dbReference>
<evidence type="ECO:0000256" key="1">
    <source>
        <dbReference type="ARBA" id="ARBA00004141"/>
    </source>
</evidence>
<keyword evidence="9" id="KW-1185">Reference proteome</keyword>
<protein>
    <submittedName>
        <fullName evidence="8">Acid phosphatase/Vanadium-dependent haloperoxidase</fullName>
    </submittedName>
</protein>